<evidence type="ECO:0000256" key="1">
    <source>
        <dbReference type="SAM" id="MobiDB-lite"/>
    </source>
</evidence>
<gene>
    <name evidence="2" type="ORF">MELLADRAFT_63024</name>
</gene>
<dbReference type="AlphaFoldDB" id="F4RL04"/>
<dbReference type="OrthoDB" id="10528767at2759"/>
<dbReference type="VEuPathDB" id="FungiDB:MELLADRAFT_63024"/>
<feature type="compositionally biased region" description="Acidic residues" evidence="1">
    <location>
        <begin position="474"/>
        <end position="505"/>
    </location>
</feature>
<organism evidence="3">
    <name type="scientific">Melampsora larici-populina (strain 98AG31 / pathotype 3-4-7)</name>
    <name type="common">Poplar leaf rust fungus</name>
    <dbReference type="NCBI Taxonomy" id="747676"/>
    <lineage>
        <taxon>Eukaryota</taxon>
        <taxon>Fungi</taxon>
        <taxon>Dikarya</taxon>
        <taxon>Basidiomycota</taxon>
        <taxon>Pucciniomycotina</taxon>
        <taxon>Pucciniomycetes</taxon>
        <taxon>Pucciniales</taxon>
        <taxon>Melampsoraceae</taxon>
        <taxon>Melampsora</taxon>
    </lineage>
</organism>
<feature type="region of interest" description="Disordered" evidence="1">
    <location>
        <begin position="464"/>
        <end position="533"/>
    </location>
</feature>
<name>F4RL04_MELLP</name>
<dbReference type="Proteomes" id="UP000001072">
    <property type="component" value="Unassembled WGS sequence"/>
</dbReference>
<reference evidence="3" key="1">
    <citation type="journal article" date="2011" name="Proc. Natl. Acad. Sci. U.S.A.">
        <title>Obligate biotrophy features unraveled by the genomic analysis of rust fungi.</title>
        <authorList>
            <person name="Duplessis S."/>
            <person name="Cuomo C.A."/>
            <person name="Lin Y.-C."/>
            <person name="Aerts A."/>
            <person name="Tisserant E."/>
            <person name="Veneault-Fourrey C."/>
            <person name="Joly D.L."/>
            <person name="Hacquard S."/>
            <person name="Amselem J."/>
            <person name="Cantarel B.L."/>
            <person name="Chiu R."/>
            <person name="Coutinho P.M."/>
            <person name="Feau N."/>
            <person name="Field M."/>
            <person name="Frey P."/>
            <person name="Gelhaye E."/>
            <person name="Goldberg J."/>
            <person name="Grabherr M.G."/>
            <person name="Kodira C.D."/>
            <person name="Kohler A."/>
            <person name="Kuees U."/>
            <person name="Lindquist E.A."/>
            <person name="Lucas S.M."/>
            <person name="Mago R."/>
            <person name="Mauceli E."/>
            <person name="Morin E."/>
            <person name="Murat C."/>
            <person name="Pangilinan J.L."/>
            <person name="Park R."/>
            <person name="Pearson M."/>
            <person name="Quesneville H."/>
            <person name="Rouhier N."/>
            <person name="Sakthikumar S."/>
            <person name="Salamov A.A."/>
            <person name="Schmutz J."/>
            <person name="Selles B."/>
            <person name="Shapiro H."/>
            <person name="Tanguay P."/>
            <person name="Tuskan G.A."/>
            <person name="Henrissat B."/>
            <person name="Van de Peer Y."/>
            <person name="Rouze P."/>
            <person name="Ellis J.G."/>
            <person name="Dodds P.N."/>
            <person name="Schein J.E."/>
            <person name="Zhong S."/>
            <person name="Hamelin R.C."/>
            <person name="Grigoriev I.V."/>
            <person name="Szabo L.J."/>
            <person name="Martin F."/>
        </authorList>
    </citation>
    <scope>NUCLEOTIDE SEQUENCE [LARGE SCALE GENOMIC DNA]</scope>
    <source>
        <strain evidence="3">98AG31 / pathotype 3-4-7</strain>
    </source>
</reference>
<evidence type="ECO:0000313" key="2">
    <source>
        <dbReference type="EMBL" id="EGG06947.1"/>
    </source>
</evidence>
<sequence length="533" mass="60689">MLDQLPTEIQEAIIYYLIDLDSQGLVQVRNPYSGRSGTARSFLALSQVNWKLRRVCESFRWKTIRFSQSQDLDAQAAHSDTEYLTRNVRVLQASVLLSTPDGLFDQTCLNTFVHLKDLLDHLSQRTVKHIRLYTPAELDATRIAILNDPDNLLSKHLRLAHRQITSSLINFPLLTSLDISGVCYSFIAEDDIAQCVWQLPNLTRFRAHSSEAPSQLNDTDSIQLGESLASRCSLEYLSLGCLQGPNERWARLDWKGPLKVLSMKFCWNIQNDGLYGFISRFPTLKKIRVEGQTMELSGGFSLTDQNPFPVLESFTFSGFEVNPYIFKTLSSAPKLEKFHVHLARPRKALQEMLDCIEKDTNAWPSLRLVILSQIFPLDQQRISLENWGRERQISFKFHHRQNLHQETTEAEALTANPMEVDEQNQEHMEADDVPLGALHIETVDTDTVNPLDEAETDVPAIEGAVPDLNLSNVEEPEQDLSDVDTNISEEDLSEEEEDDFSDDQSEISVPGSDDSELSKDEDWTVPSWIRDHE</sequence>
<dbReference type="GeneID" id="18930011"/>
<dbReference type="KEGG" id="mlr:MELLADRAFT_63024"/>
<keyword evidence="3" id="KW-1185">Reference proteome</keyword>
<protein>
    <submittedName>
        <fullName evidence="2">Uncharacterized protein</fullName>
    </submittedName>
</protein>
<accession>F4RL04</accession>
<dbReference type="SUPFAM" id="SSF52047">
    <property type="entry name" value="RNI-like"/>
    <property type="match status" value="1"/>
</dbReference>
<dbReference type="EMBL" id="GL883106">
    <property type="protein sequence ID" value="EGG06947.1"/>
    <property type="molecule type" value="Genomic_DNA"/>
</dbReference>
<dbReference type="RefSeq" id="XP_007409907.1">
    <property type="nucleotide sequence ID" value="XM_007409845.1"/>
</dbReference>
<dbReference type="Gene3D" id="3.80.10.10">
    <property type="entry name" value="Ribonuclease Inhibitor"/>
    <property type="match status" value="1"/>
</dbReference>
<dbReference type="HOGENOM" id="CLU_038718_0_0_1"/>
<proteinExistence type="predicted"/>
<dbReference type="InParanoid" id="F4RL04"/>
<dbReference type="InterPro" id="IPR032675">
    <property type="entry name" value="LRR_dom_sf"/>
</dbReference>
<evidence type="ECO:0000313" key="3">
    <source>
        <dbReference type="Proteomes" id="UP000001072"/>
    </source>
</evidence>